<proteinExistence type="inferred from homology"/>
<accession>A0AA36H138</accession>
<dbReference type="Proteomes" id="UP001176961">
    <property type="component" value="Unassembled WGS sequence"/>
</dbReference>
<keyword evidence="5 6" id="KW-0472">Membrane</keyword>
<evidence type="ECO:0000256" key="3">
    <source>
        <dbReference type="ARBA" id="ARBA00022692"/>
    </source>
</evidence>
<sequence length="257" mass="28568">MVVHHVWIMPVLSVTCALIAMFSGYSIGVAKERFPPFFPFISDGGGYSPEANIFGQFLNMAGFLYVITVYVVHIQIVAFYGHVLKWNRSRWYYSSLLLMYIGFLSALGMTMVANFRYTEILPAHMIGAMMTFIAMVIYGWGHAIFGYVVIPRMIALGVIHFRFVLIILTTCCLILHQVAASSLAFVPDGAGAGENPGIEGMRSEESPFHKTYSTATSCEWGMILVMQVFILTFIAELRLLRACSPFGVEARQAGGRT</sequence>
<keyword evidence="3 6" id="KW-0812">Transmembrane</keyword>
<dbReference type="InterPro" id="IPR019402">
    <property type="entry name" value="CWH43_N"/>
</dbReference>
<evidence type="ECO:0000256" key="2">
    <source>
        <dbReference type="ARBA" id="ARBA00006565"/>
    </source>
</evidence>
<dbReference type="Pfam" id="PF10277">
    <property type="entry name" value="Frag1"/>
    <property type="match status" value="1"/>
</dbReference>
<evidence type="ECO:0000313" key="8">
    <source>
        <dbReference type="EMBL" id="CAJ0602083.1"/>
    </source>
</evidence>
<evidence type="ECO:0000256" key="6">
    <source>
        <dbReference type="SAM" id="Phobius"/>
    </source>
</evidence>
<feature type="transmembrane region" description="Helical" evidence="6">
    <location>
        <begin position="91"/>
        <end position="113"/>
    </location>
</feature>
<feature type="domain" description="CWH43-like N-terminal" evidence="7">
    <location>
        <begin position="6"/>
        <end position="238"/>
    </location>
</feature>
<comment type="similarity">
    <text evidence="2">Belongs to the DRAM/TMEM150 family.</text>
</comment>
<evidence type="ECO:0000313" key="9">
    <source>
        <dbReference type="Proteomes" id="UP001176961"/>
    </source>
</evidence>
<comment type="caution">
    <text evidence="8">The sequence shown here is derived from an EMBL/GenBank/DDBJ whole genome shotgun (WGS) entry which is preliminary data.</text>
</comment>
<keyword evidence="9" id="KW-1185">Reference proteome</keyword>
<feature type="transmembrane region" description="Helical" evidence="6">
    <location>
        <begin position="7"/>
        <end position="27"/>
    </location>
</feature>
<reference evidence="8" key="1">
    <citation type="submission" date="2023-07" db="EMBL/GenBank/DDBJ databases">
        <authorList>
            <consortium name="CYATHOMIX"/>
        </authorList>
    </citation>
    <scope>NUCLEOTIDE SEQUENCE</scope>
    <source>
        <strain evidence="8">N/A</strain>
    </source>
</reference>
<keyword evidence="4 6" id="KW-1133">Transmembrane helix</keyword>
<feature type="transmembrane region" description="Helical" evidence="6">
    <location>
        <begin position="57"/>
        <end position="79"/>
    </location>
</feature>
<evidence type="ECO:0000256" key="1">
    <source>
        <dbReference type="ARBA" id="ARBA00004127"/>
    </source>
</evidence>
<evidence type="ECO:0000259" key="7">
    <source>
        <dbReference type="Pfam" id="PF10277"/>
    </source>
</evidence>
<comment type="subcellular location">
    <subcellularLocation>
        <location evidence="1">Endomembrane system</location>
        <topology evidence="1">Multi-pass membrane protein</topology>
    </subcellularLocation>
</comment>
<dbReference type="AlphaFoldDB" id="A0AA36H138"/>
<feature type="transmembrane region" description="Helical" evidence="6">
    <location>
        <begin position="220"/>
        <end position="240"/>
    </location>
</feature>
<evidence type="ECO:0000256" key="4">
    <source>
        <dbReference type="ARBA" id="ARBA00022989"/>
    </source>
</evidence>
<feature type="transmembrane region" description="Helical" evidence="6">
    <location>
        <begin position="162"/>
        <end position="186"/>
    </location>
</feature>
<organism evidence="8 9">
    <name type="scientific">Cylicocyclus nassatus</name>
    <name type="common">Nematode worm</name>
    <dbReference type="NCBI Taxonomy" id="53992"/>
    <lineage>
        <taxon>Eukaryota</taxon>
        <taxon>Metazoa</taxon>
        <taxon>Ecdysozoa</taxon>
        <taxon>Nematoda</taxon>
        <taxon>Chromadorea</taxon>
        <taxon>Rhabditida</taxon>
        <taxon>Rhabditina</taxon>
        <taxon>Rhabditomorpha</taxon>
        <taxon>Strongyloidea</taxon>
        <taxon>Strongylidae</taxon>
        <taxon>Cylicocyclus</taxon>
    </lineage>
</organism>
<dbReference type="GO" id="GO:0012505">
    <property type="term" value="C:endomembrane system"/>
    <property type="evidence" value="ECO:0007669"/>
    <property type="project" value="UniProtKB-SubCell"/>
</dbReference>
<gene>
    <name evidence="8" type="ORF">CYNAS_LOCUS14066</name>
</gene>
<dbReference type="InterPro" id="IPR050911">
    <property type="entry name" value="DRAM/TMEM150_Autophagy_Mod"/>
</dbReference>
<name>A0AA36H138_CYLNA</name>
<dbReference type="PANTHER" id="PTHR21324">
    <property type="entry name" value="FASTING-INDUCIBLE INTEGRAL MEMBRANE PROTEIN TM6P1-RELATED"/>
    <property type="match status" value="1"/>
</dbReference>
<dbReference type="EMBL" id="CATQJL010000305">
    <property type="protein sequence ID" value="CAJ0602083.1"/>
    <property type="molecule type" value="Genomic_DNA"/>
</dbReference>
<protein>
    <recommendedName>
        <fullName evidence="7">CWH43-like N-terminal domain-containing protein</fullName>
    </recommendedName>
</protein>
<dbReference type="PANTHER" id="PTHR21324:SF2">
    <property type="entry name" value="EG:22E5.9 PROTEIN"/>
    <property type="match status" value="1"/>
</dbReference>
<evidence type="ECO:0000256" key="5">
    <source>
        <dbReference type="ARBA" id="ARBA00023136"/>
    </source>
</evidence>
<feature type="transmembrane region" description="Helical" evidence="6">
    <location>
        <begin position="125"/>
        <end position="150"/>
    </location>
</feature>